<dbReference type="InterPro" id="IPR000184">
    <property type="entry name" value="Bac_surfAg_D15"/>
</dbReference>
<evidence type="ECO:0000313" key="5">
    <source>
        <dbReference type="EMBL" id="GJM61037.1"/>
    </source>
</evidence>
<dbReference type="Gene3D" id="2.40.160.50">
    <property type="entry name" value="membrane protein fhac: a member of the omp85/tpsb transporter family"/>
    <property type="match status" value="1"/>
</dbReference>
<name>A0AAN4VYC4_9BACT</name>
<dbReference type="AlphaFoldDB" id="A0AAN4VYC4"/>
<keyword evidence="3" id="KW-0732">Signal</keyword>
<comment type="subcellular location">
    <subcellularLocation>
        <location evidence="1">Membrane</location>
    </subcellularLocation>
</comment>
<gene>
    <name evidence="5" type="ORF">PEDI_15890</name>
</gene>
<proteinExistence type="predicted"/>
<sequence length="398" mass="45024">MLNKTKKVLFSFLILTFSTLSAFAQLPVGQEKEEVKKDEHGRQIFDDKKERKGVKYNLVPLPSYDPASKWGISLINLINYYPSKGDLKSPPSTSGAMANYTTNNSWMAGVFNKIYLKEDLWRLTAFGFYGAFNTEMYLSTAPGQEEAPMGLAKVTTNIAIGNFMVERKIFSRVYLGLGYQYNGRLVEGRDSASQELLDKNHFGDEFEHMHGLRYALSYDTRDNVNYPYSGMIVKVSMDQMLGSDKQNIFLADYRQFFTLGDNVSNVLAVHAFGRFISADASRSFWSSYGRAGGIAQRGYETGRYNDRNLVNMEVEYRKETPWLNSKLGFVAAVSTGKVFGSSKHSSGMSKDFKDAEWLPAVAAGVRYRLLPYERLNLKFDYAYGKTGSVFYFGITESF</sequence>
<comment type="caution">
    <text evidence="5">The sequence shown here is derived from an EMBL/GenBank/DDBJ whole genome shotgun (WGS) entry which is preliminary data.</text>
</comment>
<keyword evidence="2" id="KW-0472">Membrane</keyword>
<evidence type="ECO:0000259" key="4">
    <source>
        <dbReference type="Pfam" id="PF01103"/>
    </source>
</evidence>
<feature type="domain" description="Bacterial surface antigen (D15)" evidence="4">
    <location>
        <begin position="171"/>
        <end position="398"/>
    </location>
</feature>
<dbReference type="RefSeq" id="WP_338236663.1">
    <property type="nucleotide sequence ID" value="NZ_BQKE01000001.1"/>
</dbReference>
<evidence type="ECO:0000256" key="1">
    <source>
        <dbReference type="ARBA" id="ARBA00004370"/>
    </source>
</evidence>
<keyword evidence="6" id="KW-1185">Reference proteome</keyword>
<feature type="chain" id="PRO_5042816306" description="Bacterial surface antigen (D15) domain-containing protein" evidence="3">
    <location>
        <begin position="25"/>
        <end position="398"/>
    </location>
</feature>
<protein>
    <recommendedName>
        <fullName evidence="4">Bacterial surface antigen (D15) domain-containing protein</fullName>
    </recommendedName>
</protein>
<dbReference type="Proteomes" id="UP001310022">
    <property type="component" value="Unassembled WGS sequence"/>
</dbReference>
<evidence type="ECO:0000256" key="3">
    <source>
        <dbReference type="SAM" id="SignalP"/>
    </source>
</evidence>
<organism evidence="5 6">
    <name type="scientific">Persicobacter diffluens</name>
    <dbReference type="NCBI Taxonomy" id="981"/>
    <lineage>
        <taxon>Bacteria</taxon>
        <taxon>Pseudomonadati</taxon>
        <taxon>Bacteroidota</taxon>
        <taxon>Cytophagia</taxon>
        <taxon>Cytophagales</taxon>
        <taxon>Persicobacteraceae</taxon>
        <taxon>Persicobacter</taxon>
    </lineage>
</organism>
<dbReference type="Pfam" id="PF01103">
    <property type="entry name" value="Omp85"/>
    <property type="match status" value="1"/>
</dbReference>
<feature type="signal peptide" evidence="3">
    <location>
        <begin position="1"/>
        <end position="24"/>
    </location>
</feature>
<accession>A0AAN4VYC4</accession>
<reference evidence="5 6" key="1">
    <citation type="submission" date="2021-12" db="EMBL/GenBank/DDBJ databases">
        <title>Genome sequencing of bacteria with rrn-lacking chromosome and rrn-plasmid.</title>
        <authorList>
            <person name="Anda M."/>
            <person name="Iwasaki W."/>
        </authorList>
    </citation>
    <scope>NUCLEOTIDE SEQUENCE [LARGE SCALE GENOMIC DNA]</scope>
    <source>
        <strain evidence="5 6">NBRC 15940</strain>
    </source>
</reference>
<dbReference type="EMBL" id="BQKE01000001">
    <property type="protein sequence ID" value="GJM61037.1"/>
    <property type="molecule type" value="Genomic_DNA"/>
</dbReference>
<evidence type="ECO:0000256" key="2">
    <source>
        <dbReference type="ARBA" id="ARBA00023136"/>
    </source>
</evidence>
<dbReference type="GO" id="GO:0019867">
    <property type="term" value="C:outer membrane"/>
    <property type="evidence" value="ECO:0007669"/>
    <property type="project" value="InterPro"/>
</dbReference>
<evidence type="ECO:0000313" key="6">
    <source>
        <dbReference type="Proteomes" id="UP001310022"/>
    </source>
</evidence>